<keyword evidence="2" id="KW-1185">Reference proteome</keyword>
<sequence length="58" mass="6491">MLFSDLLYINHLECRSNPKIRPTLGSSLDCLGSVLALLAMMTRSHWTIAASTSMRIPR</sequence>
<dbReference type="Proteomes" id="UP000325579">
    <property type="component" value="Unassembled WGS sequence"/>
</dbReference>
<dbReference type="GeneID" id="43667556"/>
<dbReference type="EMBL" id="ML736810">
    <property type="protein sequence ID" value="KAE8400796.1"/>
    <property type="molecule type" value="Genomic_DNA"/>
</dbReference>
<organism evidence="1 2">
    <name type="scientific">Aspergillus pseudonomiae</name>
    <dbReference type="NCBI Taxonomy" id="1506151"/>
    <lineage>
        <taxon>Eukaryota</taxon>
        <taxon>Fungi</taxon>
        <taxon>Dikarya</taxon>
        <taxon>Ascomycota</taxon>
        <taxon>Pezizomycotina</taxon>
        <taxon>Eurotiomycetes</taxon>
        <taxon>Eurotiomycetidae</taxon>
        <taxon>Eurotiales</taxon>
        <taxon>Aspergillaceae</taxon>
        <taxon>Aspergillus</taxon>
        <taxon>Aspergillus subgen. Circumdati</taxon>
    </lineage>
</organism>
<name>A0A5N7D320_9EURO</name>
<evidence type="ECO:0000313" key="1">
    <source>
        <dbReference type="EMBL" id="KAE8400796.1"/>
    </source>
</evidence>
<protein>
    <submittedName>
        <fullName evidence="1">Uncharacterized protein</fullName>
    </submittedName>
</protein>
<accession>A0A5N7D320</accession>
<dbReference type="RefSeq" id="XP_031938115.1">
    <property type="nucleotide sequence ID" value="XM_032082865.1"/>
</dbReference>
<evidence type="ECO:0000313" key="2">
    <source>
        <dbReference type="Proteomes" id="UP000325579"/>
    </source>
</evidence>
<gene>
    <name evidence="1" type="ORF">BDV37DRAFT_256699</name>
</gene>
<dbReference type="AlphaFoldDB" id="A0A5N7D320"/>
<proteinExistence type="predicted"/>
<reference evidence="1 2" key="1">
    <citation type="submission" date="2019-04" db="EMBL/GenBank/DDBJ databases">
        <authorList>
            <consortium name="DOE Joint Genome Institute"/>
            <person name="Mondo S."/>
            <person name="Kjaerbolling I."/>
            <person name="Vesth T."/>
            <person name="Frisvad J.C."/>
            <person name="Nybo J.L."/>
            <person name="Theobald S."/>
            <person name="Kildgaard S."/>
            <person name="Isbrandt T."/>
            <person name="Kuo A."/>
            <person name="Sato A."/>
            <person name="Lyhne E.K."/>
            <person name="Kogle M.E."/>
            <person name="Wiebenga A."/>
            <person name="Kun R.S."/>
            <person name="Lubbers R.J."/>
            <person name="Makela M.R."/>
            <person name="Barry K."/>
            <person name="Chovatia M."/>
            <person name="Clum A."/>
            <person name="Daum C."/>
            <person name="Haridas S."/>
            <person name="He G."/>
            <person name="LaButti K."/>
            <person name="Lipzen A."/>
            <person name="Riley R."/>
            <person name="Salamov A."/>
            <person name="Simmons B.A."/>
            <person name="Magnuson J.K."/>
            <person name="Henrissat B."/>
            <person name="Mortensen U.H."/>
            <person name="Larsen T.O."/>
            <person name="Devries R.P."/>
            <person name="Grigoriev I.V."/>
            <person name="Machida M."/>
            <person name="Baker S.E."/>
            <person name="Andersen M.R."/>
            <person name="Cantor M.N."/>
            <person name="Hua S.X."/>
        </authorList>
    </citation>
    <scope>NUCLEOTIDE SEQUENCE [LARGE SCALE GENOMIC DNA]</scope>
    <source>
        <strain evidence="1 2">CBS 119388</strain>
    </source>
</reference>